<evidence type="ECO:0000313" key="4">
    <source>
        <dbReference type="Proteomes" id="UP000612746"/>
    </source>
</evidence>
<sequence length="313" mass="33851">MSKPALEPHTAQFIDSLKGGKPLETLTPTDARNFLSGAQSSIQYNIPAAVEETTLSVGPTGEVLVKIVRPEGASGILTPIVYMHGGGWILGDRNVFDRHIRSLAIGANAALFFVEYNRSPESSFPVAPEQGYAVLEYVAKNASSLKVNPDKLVVAGDSVGGNMTAALCMLAKERNGPTVALQVMFYPAVDSRMNTESYRLYHDGPYLTGGMMKWFWDAYALDDQQKSNHIASPSFATTEQLRGLPTALIMTAENDVLRDEGEEFGRQLAKAGVRVTATRYLGTIHDFVLLNAVSDTPAARGAVAQACQHIRAF</sequence>
<dbReference type="OrthoDB" id="408631at2759"/>
<dbReference type="SUPFAM" id="SSF53474">
    <property type="entry name" value="alpha/beta-Hydrolases"/>
    <property type="match status" value="1"/>
</dbReference>
<dbReference type="PANTHER" id="PTHR48081">
    <property type="entry name" value="AB HYDROLASE SUPERFAMILY PROTEIN C4A8.06C"/>
    <property type="match status" value="1"/>
</dbReference>
<reference evidence="3" key="1">
    <citation type="submission" date="2020-12" db="EMBL/GenBank/DDBJ databases">
        <title>Metabolic potential, ecology and presence of endohyphal bacteria is reflected in genomic diversity of Mucoromycotina.</title>
        <authorList>
            <person name="Muszewska A."/>
            <person name="Okrasinska A."/>
            <person name="Steczkiewicz K."/>
            <person name="Drgas O."/>
            <person name="Orlowska M."/>
            <person name="Perlinska-Lenart U."/>
            <person name="Aleksandrzak-Piekarczyk T."/>
            <person name="Szatraj K."/>
            <person name="Zielenkiewicz U."/>
            <person name="Pilsyk S."/>
            <person name="Malc E."/>
            <person name="Mieczkowski P."/>
            <person name="Kruszewska J.S."/>
            <person name="Biernat P."/>
            <person name="Pawlowska J."/>
        </authorList>
    </citation>
    <scope>NUCLEOTIDE SEQUENCE</scope>
    <source>
        <strain evidence="3">WA0000051536</strain>
    </source>
</reference>
<keyword evidence="4" id="KW-1185">Reference proteome</keyword>
<dbReference type="PANTHER" id="PTHR48081:SF8">
    <property type="entry name" value="ALPHA_BETA HYDROLASE FOLD-3 DOMAIN-CONTAINING PROTEIN-RELATED"/>
    <property type="match status" value="1"/>
</dbReference>
<name>A0A8H7QBW3_9FUNG</name>
<dbReference type="InterPro" id="IPR029058">
    <property type="entry name" value="AB_hydrolase_fold"/>
</dbReference>
<protein>
    <recommendedName>
        <fullName evidence="2">Alpha/beta hydrolase fold-3 domain-containing protein</fullName>
    </recommendedName>
</protein>
<comment type="caution">
    <text evidence="3">The sequence shown here is derived from an EMBL/GenBank/DDBJ whole genome shotgun (WGS) entry which is preliminary data.</text>
</comment>
<organism evidence="3 4">
    <name type="scientific">Umbelopsis vinacea</name>
    <dbReference type="NCBI Taxonomy" id="44442"/>
    <lineage>
        <taxon>Eukaryota</taxon>
        <taxon>Fungi</taxon>
        <taxon>Fungi incertae sedis</taxon>
        <taxon>Mucoromycota</taxon>
        <taxon>Mucoromycotina</taxon>
        <taxon>Umbelopsidomycetes</taxon>
        <taxon>Umbelopsidales</taxon>
        <taxon>Umbelopsidaceae</taxon>
        <taxon>Umbelopsis</taxon>
    </lineage>
</organism>
<dbReference type="Gene3D" id="3.40.50.1820">
    <property type="entry name" value="alpha/beta hydrolase"/>
    <property type="match status" value="1"/>
</dbReference>
<evidence type="ECO:0000313" key="3">
    <source>
        <dbReference type="EMBL" id="KAG2189049.1"/>
    </source>
</evidence>
<evidence type="ECO:0000256" key="1">
    <source>
        <dbReference type="ARBA" id="ARBA00022801"/>
    </source>
</evidence>
<dbReference type="Proteomes" id="UP000612746">
    <property type="component" value="Unassembled WGS sequence"/>
</dbReference>
<keyword evidence="1" id="KW-0378">Hydrolase</keyword>
<feature type="domain" description="Alpha/beta hydrolase fold-3" evidence="2">
    <location>
        <begin position="80"/>
        <end position="288"/>
    </location>
</feature>
<dbReference type="Pfam" id="PF07859">
    <property type="entry name" value="Abhydrolase_3"/>
    <property type="match status" value="1"/>
</dbReference>
<dbReference type="EMBL" id="JAEPRA010000001">
    <property type="protein sequence ID" value="KAG2189049.1"/>
    <property type="molecule type" value="Genomic_DNA"/>
</dbReference>
<dbReference type="InterPro" id="IPR050300">
    <property type="entry name" value="GDXG_lipolytic_enzyme"/>
</dbReference>
<dbReference type="InterPro" id="IPR013094">
    <property type="entry name" value="AB_hydrolase_3"/>
</dbReference>
<proteinExistence type="predicted"/>
<dbReference type="AlphaFoldDB" id="A0A8H7QBW3"/>
<dbReference type="GO" id="GO:0016787">
    <property type="term" value="F:hydrolase activity"/>
    <property type="evidence" value="ECO:0007669"/>
    <property type="project" value="UniProtKB-KW"/>
</dbReference>
<accession>A0A8H7QBW3</accession>
<evidence type="ECO:0000259" key="2">
    <source>
        <dbReference type="Pfam" id="PF07859"/>
    </source>
</evidence>
<gene>
    <name evidence="3" type="ORF">INT44_004191</name>
</gene>